<dbReference type="GO" id="GO:0007098">
    <property type="term" value="P:centrosome cycle"/>
    <property type="evidence" value="ECO:0007669"/>
    <property type="project" value="TreeGrafter"/>
</dbReference>
<feature type="coiled-coil region" evidence="1">
    <location>
        <begin position="395"/>
        <end position="422"/>
    </location>
</feature>
<gene>
    <name evidence="3" type="ORF">BEMITA_LOCUS2672</name>
</gene>
<accession>A0A9N9ZZU2</accession>
<feature type="coiled-coil region" evidence="1">
    <location>
        <begin position="121"/>
        <end position="165"/>
    </location>
</feature>
<dbReference type="GO" id="GO:0051225">
    <property type="term" value="P:spindle assembly"/>
    <property type="evidence" value="ECO:0007669"/>
    <property type="project" value="InterPro"/>
</dbReference>
<sequence>MIKPKNTRRGCSWAAGPNSNPGPNLAAGPKAAGGLTGEDLKNWAARMGFEGNVSAESFQKLLTPQMAGMWKHIVKHVRPKEEVETIRKNILLNQLKKDKMLGKNKGKFTKRINQISQIETLRHYENSANRIEANKAEIKSLTSKCEDLNAELKRMGKVQKETEKKIYDDQTKIALLQEKEAQFRKLLKLKDSIDQVKWLIPQQETKSRIMGRFQPKYSSSPLFQTSNRSILTEAQTADVLDLLHGLDLTIMEEMERTLVSPSEDEERKSKLQMHISNISRNLSSSSLLAGLTVKLQTLNQELVVAATSQNVGEEYSTLKREVELNGGKNPDDQLKDFWKLIAEDKQKLEEIQNSVALKREELIRRKHMLVDSVMKAVRGLPEEDAAEWVDSVVNYSLVTERIKFLEKENDALELQILRSEDSKDLYFEMEHATLEAEHNIKSLLKSLETSLLHLKKNSVMIDIEASKQKIVSKIKSFQKKELAQKWLPDSNNPLLSLKDFIQSEVSLLVRIPVEALQLVCEPQHITKNVPCLPMYTPYTAAHCILRNVLENLCWHNMSISALEELMPSPPIDFNVDHLIESTKSLELNNQLKLEESISEFEEVCNEGEQNIQQATKLILFLKQPPVENFIPESMILDGLNFNSWKPTILEYLKEKLLD</sequence>
<dbReference type="InterPro" id="IPR029131">
    <property type="entry name" value="HAUS5"/>
</dbReference>
<proteinExistence type="predicted"/>
<dbReference type="GO" id="GO:0005813">
    <property type="term" value="C:centrosome"/>
    <property type="evidence" value="ECO:0007669"/>
    <property type="project" value="TreeGrafter"/>
</dbReference>
<keyword evidence="1" id="KW-0175">Coiled coil</keyword>
<dbReference type="Proteomes" id="UP001152759">
    <property type="component" value="Chromosome 10"/>
</dbReference>
<reference evidence="3" key="1">
    <citation type="submission" date="2021-12" db="EMBL/GenBank/DDBJ databases">
        <authorList>
            <person name="King R."/>
        </authorList>
    </citation>
    <scope>NUCLEOTIDE SEQUENCE</scope>
</reference>
<dbReference type="KEGG" id="btab:109036918"/>
<name>A0A9N9ZZU2_BEMTA</name>
<evidence type="ECO:0000256" key="1">
    <source>
        <dbReference type="SAM" id="Coils"/>
    </source>
</evidence>
<evidence type="ECO:0000256" key="2">
    <source>
        <dbReference type="SAM" id="MobiDB-lite"/>
    </source>
</evidence>
<dbReference type="EMBL" id="OU963871">
    <property type="protein sequence ID" value="CAH0383208.1"/>
    <property type="molecule type" value="Genomic_DNA"/>
</dbReference>
<dbReference type="GO" id="GO:0070652">
    <property type="term" value="C:HAUS complex"/>
    <property type="evidence" value="ECO:0007669"/>
    <property type="project" value="InterPro"/>
</dbReference>
<feature type="region of interest" description="Disordered" evidence="2">
    <location>
        <begin position="1"/>
        <end position="33"/>
    </location>
</feature>
<evidence type="ECO:0000313" key="3">
    <source>
        <dbReference type="EMBL" id="CAH0383208.1"/>
    </source>
</evidence>
<dbReference type="Pfam" id="PF14817">
    <property type="entry name" value="HAUS5"/>
    <property type="match status" value="1"/>
</dbReference>
<dbReference type="AlphaFoldDB" id="A0A9N9ZZU2"/>
<dbReference type="PANTHER" id="PTHR28588:SF1">
    <property type="entry name" value="HAUS AUGMIN-LIKE COMPLEX SUBUNIT 5"/>
    <property type="match status" value="1"/>
</dbReference>
<keyword evidence="4" id="KW-1185">Reference proteome</keyword>
<evidence type="ECO:0000313" key="4">
    <source>
        <dbReference type="Proteomes" id="UP001152759"/>
    </source>
</evidence>
<dbReference type="PANTHER" id="PTHR28588">
    <property type="entry name" value="HAUS AUGMIN-LIKE COMPLEX SUBUNIT 5"/>
    <property type="match status" value="1"/>
</dbReference>
<organism evidence="3 4">
    <name type="scientific">Bemisia tabaci</name>
    <name type="common">Sweetpotato whitefly</name>
    <name type="synonym">Aleurodes tabaci</name>
    <dbReference type="NCBI Taxonomy" id="7038"/>
    <lineage>
        <taxon>Eukaryota</taxon>
        <taxon>Metazoa</taxon>
        <taxon>Ecdysozoa</taxon>
        <taxon>Arthropoda</taxon>
        <taxon>Hexapoda</taxon>
        <taxon>Insecta</taxon>
        <taxon>Pterygota</taxon>
        <taxon>Neoptera</taxon>
        <taxon>Paraneoptera</taxon>
        <taxon>Hemiptera</taxon>
        <taxon>Sternorrhyncha</taxon>
        <taxon>Aleyrodoidea</taxon>
        <taxon>Aleyrodidae</taxon>
        <taxon>Aleyrodinae</taxon>
        <taxon>Bemisia</taxon>
    </lineage>
</organism>
<protein>
    <submittedName>
        <fullName evidence="3">Uncharacterized protein</fullName>
    </submittedName>
</protein>